<name>A0ACC2HY78_9PLEO</name>
<gene>
    <name evidence="1" type="ORF">OPT61_g8848</name>
</gene>
<proteinExistence type="predicted"/>
<dbReference type="Proteomes" id="UP001153331">
    <property type="component" value="Unassembled WGS sequence"/>
</dbReference>
<sequence>MNAPACNCLVGLYKSSPLRINAPAATQADGNILTKPDWSVYMVAAALKCASDDKTAPTYTTTDEAKHSILKTLNWHEAHGEYEWPDFAGLNYSFDGDEAASRLRDIAGDGYRWAAMDARGRCRRCAASTHLCSLQPHCQQHAQTKSARPAACPFGVACAAPARAAVADAMGLKRIRAAAAKIAACCNLSERIWHSHPSFDMAPSSYPPSDPPPPPPRFQVPPPPPPPPDLFPIKLPVILDTDLTTVIDTTNAINIAPAKFDKLILHLQDSNRILKRGRHVRVAEAEALQFIAKSTRVPVPRVFGAYEKDGYGHIFMSNVEGVPLGHVLDTLDKAQIEKVTAQLSEFVGSWMSLEGDYFGSLGFKASRDVFFQHLPGVNVPDREYGPFRTRTEYCNGLINALQNSRPYGRFNANDAHIIERLQQRFGEGRAVFCHGDLNPYNVHVDNEMNVTIVDMGVSGFSIPEREYFEAKSRAWIDPVWSSMIDRFIPNISDDAYALLLELNRELVRYSGI</sequence>
<comment type="caution">
    <text evidence="1">The sequence shown here is derived from an EMBL/GenBank/DDBJ whole genome shotgun (WGS) entry which is preliminary data.</text>
</comment>
<accession>A0ACC2HY78</accession>
<organism evidence="1 2">
    <name type="scientific">Boeremia exigua</name>
    <dbReference type="NCBI Taxonomy" id="749465"/>
    <lineage>
        <taxon>Eukaryota</taxon>
        <taxon>Fungi</taxon>
        <taxon>Dikarya</taxon>
        <taxon>Ascomycota</taxon>
        <taxon>Pezizomycotina</taxon>
        <taxon>Dothideomycetes</taxon>
        <taxon>Pleosporomycetidae</taxon>
        <taxon>Pleosporales</taxon>
        <taxon>Pleosporineae</taxon>
        <taxon>Didymellaceae</taxon>
        <taxon>Boeremia</taxon>
    </lineage>
</organism>
<dbReference type="EMBL" id="JAPHNI010000923">
    <property type="protein sequence ID" value="KAJ8107461.1"/>
    <property type="molecule type" value="Genomic_DNA"/>
</dbReference>
<reference evidence="1" key="1">
    <citation type="submission" date="2022-11" db="EMBL/GenBank/DDBJ databases">
        <title>Genome Sequence of Boeremia exigua.</title>
        <authorList>
            <person name="Buettner E."/>
        </authorList>
    </citation>
    <scope>NUCLEOTIDE SEQUENCE</scope>
    <source>
        <strain evidence="1">CU02</strain>
    </source>
</reference>
<protein>
    <submittedName>
        <fullName evidence="1">Uncharacterized protein</fullName>
    </submittedName>
</protein>
<evidence type="ECO:0000313" key="2">
    <source>
        <dbReference type="Proteomes" id="UP001153331"/>
    </source>
</evidence>
<keyword evidence="2" id="KW-1185">Reference proteome</keyword>
<evidence type="ECO:0000313" key="1">
    <source>
        <dbReference type="EMBL" id="KAJ8107461.1"/>
    </source>
</evidence>